<dbReference type="InterPro" id="IPR036770">
    <property type="entry name" value="Ankyrin_rpt-contain_sf"/>
</dbReference>
<name>A0AAN8VSN1_9MAGN</name>
<dbReference type="SUPFAM" id="SSF48403">
    <property type="entry name" value="Ankyrin repeat"/>
    <property type="match status" value="1"/>
</dbReference>
<gene>
    <name evidence="2" type="ORF">RJ641_035251</name>
</gene>
<evidence type="ECO:0000313" key="3">
    <source>
        <dbReference type="Proteomes" id="UP001370490"/>
    </source>
</evidence>
<keyword evidence="3" id="KW-1185">Reference proteome</keyword>
<sequence>MDASQKEMDPRLADVAQAGDVDALYALLQQNPHILDEADKVPFSQTPLHIAVLAKQILFAKEIANLKRSFASKLNQDGFSPIHLAVEIGQVEMVRELLALNPNLRVLRGREKRTPLHCAAIAGNIEIINLLLPGSPRCIVDVTSRKETALHLAVKNNQLDAFKILFEWLEWLRRVEVDTNATHLASGVQKDKGLRELLNNLNFLDYKEFGDVVYGYACDEIEVKDFTKIRDALRKIKTVDLLNSKDEEGNTILQLVVMKKNHEEEP</sequence>
<dbReference type="Gene3D" id="1.25.40.20">
    <property type="entry name" value="Ankyrin repeat-containing domain"/>
    <property type="match status" value="1"/>
</dbReference>
<keyword evidence="1" id="KW-0040">ANK repeat</keyword>
<dbReference type="SMART" id="SM00248">
    <property type="entry name" value="ANK"/>
    <property type="match status" value="5"/>
</dbReference>
<feature type="repeat" description="ANK" evidence="1">
    <location>
        <begin position="111"/>
        <end position="132"/>
    </location>
</feature>
<dbReference type="PROSITE" id="PS50297">
    <property type="entry name" value="ANK_REP_REGION"/>
    <property type="match status" value="2"/>
</dbReference>
<dbReference type="Pfam" id="PF12796">
    <property type="entry name" value="Ank_2"/>
    <property type="match status" value="2"/>
</dbReference>
<evidence type="ECO:0000313" key="2">
    <source>
        <dbReference type="EMBL" id="KAK6935096.1"/>
    </source>
</evidence>
<evidence type="ECO:0000256" key="1">
    <source>
        <dbReference type="PROSITE-ProRule" id="PRU00023"/>
    </source>
</evidence>
<organism evidence="2 3">
    <name type="scientific">Dillenia turbinata</name>
    <dbReference type="NCBI Taxonomy" id="194707"/>
    <lineage>
        <taxon>Eukaryota</taxon>
        <taxon>Viridiplantae</taxon>
        <taxon>Streptophyta</taxon>
        <taxon>Embryophyta</taxon>
        <taxon>Tracheophyta</taxon>
        <taxon>Spermatophyta</taxon>
        <taxon>Magnoliopsida</taxon>
        <taxon>eudicotyledons</taxon>
        <taxon>Gunneridae</taxon>
        <taxon>Pentapetalae</taxon>
        <taxon>Dilleniales</taxon>
        <taxon>Dilleniaceae</taxon>
        <taxon>Dillenia</taxon>
    </lineage>
</organism>
<dbReference type="EMBL" id="JBAMMX010000008">
    <property type="protein sequence ID" value="KAK6935096.1"/>
    <property type="molecule type" value="Genomic_DNA"/>
</dbReference>
<comment type="caution">
    <text evidence="2">The sequence shown here is derived from an EMBL/GenBank/DDBJ whole genome shotgun (WGS) entry which is preliminary data.</text>
</comment>
<accession>A0AAN8VSN1</accession>
<proteinExistence type="predicted"/>
<protein>
    <submittedName>
        <fullName evidence="2">Ankyrin repeat</fullName>
    </submittedName>
</protein>
<dbReference type="PANTHER" id="PTHR24128:SF112">
    <property type="entry name" value="OS06G0292400 PROTEIN"/>
    <property type="match status" value="1"/>
</dbReference>
<feature type="repeat" description="ANK" evidence="1">
    <location>
        <begin position="77"/>
        <end position="109"/>
    </location>
</feature>
<dbReference type="PANTHER" id="PTHR24128">
    <property type="entry name" value="HOMEOBOX PROTEIN WARIAI"/>
    <property type="match status" value="1"/>
</dbReference>
<dbReference type="InterPro" id="IPR002110">
    <property type="entry name" value="Ankyrin_rpt"/>
</dbReference>
<dbReference type="AlphaFoldDB" id="A0AAN8VSN1"/>
<dbReference type="Proteomes" id="UP001370490">
    <property type="component" value="Unassembled WGS sequence"/>
</dbReference>
<dbReference type="PROSITE" id="PS50088">
    <property type="entry name" value="ANK_REPEAT"/>
    <property type="match status" value="2"/>
</dbReference>
<reference evidence="2 3" key="1">
    <citation type="submission" date="2023-12" db="EMBL/GenBank/DDBJ databases">
        <title>A high-quality genome assembly for Dillenia turbinata (Dilleniales).</title>
        <authorList>
            <person name="Chanderbali A."/>
        </authorList>
    </citation>
    <scope>NUCLEOTIDE SEQUENCE [LARGE SCALE GENOMIC DNA]</scope>
    <source>
        <strain evidence="2">LSX21</strain>
        <tissue evidence="2">Leaf</tissue>
    </source>
</reference>